<keyword evidence="2" id="KW-1185">Reference proteome</keyword>
<dbReference type="GO" id="GO:0016874">
    <property type="term" value="F:ligase activity"/>
    <property type="evidence" value="ECO:0007669"/>
    <property type="project" value="UniProtKB-KW"/>
</dbReference>
<dbReference type="AlphaFoldDB" id="A0A0S2TBE6"/>
<dbReference type="InterPro" id="IPR016084">
    <property type="entry name" value="Haem_Oase-like_multi-hlx"/>
</dbReference>
<protein>
    <submittedName>
        <fullName evidence="1">Long-chain fatty acid--CoA ligase</fullName>
    </submittedName>
</protein>
<dbReference type="Pfam" id="PF14518">
    <property type="entry name" value="Haem_oxygenas_2"/>
    <property type="match status" value="1"/>
</dbReference>
<reference evidence="1" key="1">
    <citation type="submission" date="2015-10" db="EMBL/GenBank/DDBJ databases">
        <title>Description of Candidatus Tenderia electrophaga gen. nov, sp. nov., an Uncultivated Electroautotroph from a Biocathode Enrichment.</title>
        <authorList>
            <person name="Eddie B.J."/>
            <person name="Malanoski A.P."/>
            <person name="Wang Z."/>
            <person name="Hall R.J."/>
            <person name="Oh S.D."/>
            <person name="Heiner C."/>
            <person name="Lin B."/>
            <person name="Strycharz-Glaven S.M."/>
        </authorList>
    </citation>
    <scope>NUCLEOTIDE SEQUENCE [LARGE SCALE GENOMIC DNA]</scope>
    <source>
        <strain evidence="1">NRL1</strain>
    </source>
</reference>
<name>A0A0S2TBE6_9GAMM</name>
<dbReference type="Proteomes" id="UP000055136">
    <property type="component" value="Chromosome"/>
</dbReference>
<dbReference type="SUPFAM" id="SSF48613">
    <property type="entry name" value="Heme oxygenase-like"/>
    <property type="match status" value="1"/>
</dbReference>
<keyword evidence="1" id="KW-0436">Ligase</keyword>
<evidence type="ECO:0000313" key="2">
    <source>
        <dbReference type="Proteomes" id="UP000055136"/>
    </source>
</evidence>
<dbReference type="KEGG" id="tee:Tel_04550"/>
<evidence type="ECO:0000313" key="1">
    <source>
        <dbReference type="EMBL" id="ALP52475.1"/>
    </source>
</evidence>
<proteinExistence type="predicted"/>
<dbReference type="STRING" id="1748243.Tel_04550"/>
<dbReference type="EMBL" id="CP013099">
    <property type="protein sequence ID" value="ALP52475.1"/>
    <property type="molecule type" value="Genomic_DNA"/>
</dbReference>
<dbReference type="Gene3D" id="1.20.910.10">
    <property type="entry name" value="Heme oxygenase-like"/>
    <property type="match status" value="1"/>
</dbReference>
<gene>
    <name evidence="1" type="ORF">Tel_04550</name>
</gene>
<organism evidence="1 2">
    <name type="scientific">Candidatus Tenderia electrophaga</name>
    <dbReference type="NCBI Taxonomy" id="1748243"/>
    <lineage>
        <taxon>Bacteria</taxon>
        <taxon>Pseudomonadati</taxon>
        <taxon>Pseudomonadota</taxon>
        <taxon>Gammaproteobacteria</taxon>
        <taxon>Candidatus Tenderiales</taxon>
        <taxon>Candidatus Tenderiaceae</taxon>
        <taxon>Candidatus Tenderia</taxon>
    </lineage>
</organism>
<dbReference type="SMART" id="SM01236">
    <property type="entry name" value="Haem_oxygenase_2"/>
    <property type="match status" value="1"/>
</dbReference>
<sequence>MSFFNQLMDATAEARTEMLAIPQLQAGVRGEISLATYSYFLSQAYHHVKHTVPLLMACGSRLPQHPAWMRNAVIEYIEEEKGHEEWILDDIKACGADAEAVRFGQAAPETEMMVAYAYHTIERINPAAFFGMVLVLEGTSINMATQAAAALKQNLGLPDSAFTYLTSHGALDIEHMGFFEGLMNKVEDPTTQQQIIHCARMMYRLYGDIFRTLKI</sequence>
<accession>A0A0S2TBE6</accession>